<name>A0A0G1M9B5_9BACT</name>
<dbReference type="GO" id="GO:0005524">
    <property type="term" value="F:ATP binding"/>
    <property type="evidence" value="ECO:0007669"/>
    <property type="project" value="UniProtKB-KW"/>
</dbReference>
<sequence>MDKQKANIIWFKDLNIEAVPLVGGKNAALGEMFANLTKLGINVPNGFAVTAKAYNEFLDKAGIRIGMEKILKDLDTGNMRALQKAGKKVRRLILKSSLPKELEYEISAAYRELG</sequence>
<keyword evidence="10 16" id="KW-0418">Kinase</keyword>
<comment type="catalytic activity">
    <reaction evidence="14">
        <text>pyruvate + ATP + H2O = phosphoenolpyruvate + AMP + phosphate + 2 H(+)</text>
        <dbReference type="Rhea" id="RHEA:11364"/>
        <dbReference type="ChEBI" id="CHEBI:15361"/>
        <dbReference type="ChEBI" id="CHEBI:15377"/>
        <dbReference type="ChEBI" id="CHEBI:15378"/>
        <dbReference type="ChEBI" id="CHEBI:30616"/>
        <dbReference type="ChEBI" id="CHEBI:43474"/>
        <dbReference type="ChEBI" id="CHEBI:58702"/>
        <dbReference type="ChEBI" id="CHEBI:456215"/>
        <dbReference type="EC" id="2.7.9.2"/>
    </reaction>
</comment>
<evidence type="ECO:0000256" key="13">
    <source>
        <dbReference type="ARBA" id="ARBA00033470"/>
    </source>
</evidence>
<evidence type="ECO:0000256" key="8">
    <source>
        <dbReference type="ARBA" id="ARBA00022723"/>
    </source>
</evidence>
<dbReference type="GO" id="GO:0008986">
    <property type="term" value="F:pyruvate, water dikinase activity"/>
    <property type="evidence" value="ECO:0007669"/>
    <property type="project" value="UniProtKB-EC"/>
</dbReference>
<evidence type="ECO:0000256" key="10">
    <source>
        <dbReference type="ARBA" id="ARBA00022777"/>
    </source>
</evidence>
<dbReference type="Gene3D" id="3.30.1490.20">
    <property type="entry name" value="ATP-grasp fold, A domain"/>
    <property type="match status" value="1"/>
</dbReference>
<dbReference type="SUPFAM" id="SSF56059">
    <property type="entry name" value="Glutathione synthetase ATP-binding domain-like"/>
    <property type="match status" value="1"/>
</dbReference>
<evidence type="ECO:0000313" key="16">
    <source>
        <dbReference type="EMBL" id="KKU04899.1"/>
    </source>
</evidence>
<comment type="function">
    <text evidence="2">Catalyzes the phosphorylation of pyruvate to phosphoenolpyruvate.</text>
</comment>
<dbReference type="UniPathway" id="UPA00138"/>
<keyword evidence="7" id="KW-0808">Transferase</keyword>
<evidence type="ECO:0000259" key="15">
    <source>
        <dbReference type="Pfam" id="PF01326"/>
    </source>
</evidence>
<dbReference type="AlphaFoldDB" id="A0A0G1M9B5"/>
<evidence type="ECO:0000256" key="7">
    <source>
        <dbReference type="ARBA" id="ARBA00022679"/>
    </source>
</evidence>
<comment type="similarity">
    <text evidence="4">Belongs to the PEP-utilizing enzyme family.</text>
</comment>
<dbReference type="PANTHER" id="PTHR43030:SF1">
    <property type="entry name" value="PHOSPHOENOLPYRUVATE SYNTHASE"/>
    <property type="match status" value="1"/>
</dbReference>
<dbReference type="GO" id="GO:0046872">
    <property type="term" value="F:metal ion binding"/>
    <property type="evidence" value="ECO:0007669"/>
    <property type="project" value="UniProtKB-KW"/>
</dbReference>
<keyword evidence="11" id="KW-0067">ATP-binding</keyword>
<evidence type="ECO:0000256" key="9">
    <source>
        <dbReference type="ARBA" id="ARBA00022741"/>
    </source>
</evidence>
<evidence type="ECO:0000313" key="17">
    <source>
        <dbReference type="Proteomes" id="UP000034696"/>
    </source>
</evidence>
<feature type="non-terminal residue" evidence="16">
    <location>
        <position position="114"/>
    </location>
</feature>
<accession>A0A0G1M9B5</accession>
<organism evidence="16 17">
    <name type="scientific">Candidatus Giovannonibacteria bacterium GW2011_GWA2_45_21</name>
    <dbReference type="NCBI Taxonomy" id="1618649"/>
    <lineage>
        <taxon>Bacteria</taxon>
        <taxon>Candidatus Giovannoniibacteriota</taxon>
    </lineage>
</organism>
<dbReference type="InterPro" id="IPR002192">
    <property type="entry name" value="PPDK_AMP/ATP-bd"/>
</dbReference>
<dbReference type="GO" id="GO:0006094">
    <property type="term" value="P:gluconeogenesis"/>
    <property type="evidence" value="ECO:0007669"/>
    <property type="project" value="UniProtKB-UniPathway"/>
</dbReference>
<keyword evidence="16" id="KW-0670">Pyruvate</keyword>
<evidence type="ECO:0000256" key="2">
    <source>
        <dbReference type="ARBA" id="ARBA00002988"/>
    </source>
</evidence>
<evidence type="ECO:0000256" key="12">
    <source>
        <dbReference type="ARBA" id="ARBA00022842"/>
    </source>
</evidence>
<protein>
    <recommendedName>
        <fullName evidence="6">Phosphoenolpyruvate synthase</fullName>
        <ecNumber evidence="5">2.7.9.2</ecNumber>
    </recommendedName>
    <alternativeName>
        <fullName evidence="13">Pyruvate, water dikinase</fullName>
    </alternativeName>
</protein>
<proteinExistence type="inferred from homology"/>
<keyword evidence="9" id="KW-0547">Nucleotide-binding</keyword>
<evidence type="ECO:0000256" key="4">
    <source>
        <dbReference type="ARBA" id="ARBA00007837"/>
    </source>
</evidence>
<dbReference type="EC" id="2.7.9.2" evidence="5"/>
<dbReference type="PANTHER" id="PTHR43030">
    <property type="entry name" value="PHOSPHOENOLPYRUVATE SYNTHASE"/>
    <property type="match status" value="1"/>
</dbReference>
<dbReference type="Pfam" id="PF01326">
    <property type="entry name" value="PPDK_N"/>
    <property type="match status" value="1"/>
</dbReference>
<feature type="domain" description="Pyruvate phosphate dikinase AMP/ATP-binding" evidence="15">
    <location>
        <begin position="20"/>
        <end position="114"/>
    </location>
</feature>
<comment type="cofactor">
    <cofactor evidence="1">
        <name>Mg(2+)</name>
        <dbReference type="ChEBI" id="CHEBI:18420"/>
    </cofactor>
</comment>
<keyword evidence="8" id="KW-0479">Metal-binding</keyword>
<evidence type="ECO:0000256" key="14">
    <source>
        <dbReference type="ARBA" id="ARBA00047700"/>
    </source>
</evidence>
<comment type="caution">
    <text evidence="16">The sequence shown here is derived from an EMBL/GenBank/DDBJ whole genome shotgun (WGS) entry which is preliminary data.</text>
</comment>
<reference evidence="16 17" key="1">
    <citation type="journal article" date="2015" name="Nature">
        <title>rRNA introns, odd ribosomes, and small enigmatic genomes across a large radiation of phyla.</title>
        <authorList>
            <person name="Brown C.T."/>
            <person name="Hug L.A."/>
            <person name="Thomas B.C."/>
            <person name="Sharon I."/>
            <person name="Castelle C.J."/>
            <person name="Singh A."/>
            <person name="Wilkins M.J."/>
            <person name="Williams K.H."/>
            <person name="Banfield J.F."/>
        </authorList>
    </citation>
    <scope>NUCLEOTIDE SEQUENCE [LARGE SCALE GENOMIC DNA]</scope>
</reference>
<evidence type="ECO:0000256" key="6">
    <source>
        <dbReference type="ARBA" id="ARBA00021623"/>
    </source>
</evidence>
<evidence type="ECO:0000256" key="11">
    <source>
        <dbReference type="ARBA" id="ARBA00022840"/>
    </source>
</evidence>
<dbReference type="InterPro" id="IPR006319">
    <property type="entry name" value="PEP_synth"/>
</dbReference>
<gene>
    <name evidence="16" type="ORF">UX06_C0006G0015</name>
</gene>
<dbReference type="InterPro" id="IPR013815">
    <property type="entry name" value="ATP_grasp_subdomain_1"/>
</dbReference>
<dbReference type="Proteomes" id="UP000034696">
    <property type="component" value="Unassembled WGS sequence"/>
</dbReference>
<evidence type="ECO:0000256" key="5">
    <source>
        <dbReference type="ARBA" id="ARBA00011996"/>
    </source>
</evidence>
<dbReference type="EMBL" id="LCKT01000006">
    <property type="protein sequence ID" value="KKU04899.1"/>
    <property type="molecule type" value="Genomic_DNA"/>
</dbReference>
<evidence type="ECO:0000256" key="1">
    <source>
        <dbReference type="ARBA" id="ARBA00001946"/>
    </source>
</evidence>
<comment type="pathway">
    <text evidence="3">Carbohydrate biosynthesis; gluconeogenesis.</text>
</comment>
<evidence type="ECO:0000256" key="3">
    <source>
        <dbReference type="ARBA" id="ARBA00004742"/>
    </source>
</evidence>
<keyword evidence="12" id="KW-0460">Magnesium</keyword>